<accession>A0A6C0IHI8</accession>
<evidence type="ECO:0000313" key="1">
    <source>
        <dbReference type="EMBL" id="QHT92614.1"/>
    </source>
</evidence>
<reference evidence="1" key="1">
    <citation type="journal article" date="2020" name="Nature">
        <title>Giant virus diversity and host interactions through global metagenomics.</title>
        <authorList>
            <person name="Schulz F."/>
            <person name="Roux S."/>
            <person name="Paez-Espino D."/>
            <person name="Jungbluth S."/>
            <person name="Walsh D.A."/>
            <person name="Denef V.J."/>
            <person name="McMahon K.D."/>
            <person name="Konstantinidis K.T."/>
            <person name="Eloe-Fadrosh E.A."/>
            <person name="Kyrpides N.C."/>
            <person name="Woyke T."/>
        </authorList>
    </citation>
    <scope>NUCLEOTIDE SEQUENCE</scope>
    <source>
        <strain evidence="1">GVMAG-M-3300023184-89</strain>
    </source>
</reference>
<dbReference type="EMBL" id="MN740193">
    <property type="protein sequence ID" value="QHT92614.1"/>
    <property type="molecule type" value="Genomic_DNA"/>
</dbReference>
<name>A0A6C0IHI8_9ZZZZ</name>
<organism evidence="1">
    <name type="scientific">viral metagenome</name>
    <dbReference type="NCBI Taxonomy" id="1070528"/>
    <lineage>
        <taxon>unclassified sequences</taxon>
        <taxon>metagenomes</taxon>
        <taxon>organismal metagenomes</taxon>
    </lineage>
</organism>
<dbReference type="AlphaFoldDB" id="A0A6C0IHI8"/>
<proteinExistence type="predicted"/>
<protein>
    <submittedName>
        <fullName evidence="1">Uncharacterized protein</fullName>
    </submittedName>
</protein>
<sequence length="63" mass="7396">MDTNKANNGPANVITMCKYNEICSKEKLCGDCCADKYEHEQYQEAVDNFNKDRKMELCYRSKY</sequence>